<feature type="signal peptide" evidence="4">
    <location>
        <begin position="1"/>
        <end position="18"/>
    </location>
</feature>
<gene>
    <name evidence="5" type="primary">modA</name>
    <name evidence="5" type="ORF">SCD92_02855</name>
</gene>
<evidence type="ECO:0000256" key="1">
    <source>
        <dbReference type="ARBA" id="ARBA00009175"/>
    </source>
</evidence>
<reference evidence="5 6" key="1">
    <citation type="submission" date="2023-11" db="EMBL/GenBank/DDBJ databases">
        <title>Gilvimarinus fulvus sp. nov., isolated from the surface of Kelp.</title>
        <authorList>
            <person name="Sun Y.Y."/>
            <person name="Gong Y."/>
            <person name="Du Z.J."/>
        </authorList>
    </citation>
    <scope>NUCLEOTIDE SEQUENCE [LARGE SCALE GENOMIC DNA]</scope>
    <source>
        <strain evidence="5 6">SDUM040013</strain>
    </source>
</reference>
<keyword evidence="6" id="KW-1185">Reference proteome</keyword>
<evidence type="ECO:0000256" key="2">
    <source>
        <dbReference type="ARBA" id="ARBA00022723"/>
    </source>
</evidence>
<dbReference type="NCBIfam" id="TIGR01256">
    <property type="entry name" value="modA"/>
    <property type="match status" value="1"/>
</dbReference>
<organism evidence="5 6">
    <name type="scientific">Gilvimarinus gilvus</name>
    <dbReference type="NCBI Taxonomy" id="3058038"/>
    <lineage>
        <taxon>Bacteria</taxon>
        <taxon>Pseudomonadati</taxon>
        <taxon>Pseudomonadota</taxon>
        <taxon>Gammaproteobacteria</taxon>
        <taxon>Cellvibrionales</taxon>
        <taxon>Cellvibrionaceae</taxon>
        <taxon>Gilvimarinus</taxon>
    </lineage>
</organism>
<dbReference type="Pfam" id="PF13531">
    <property type="entry name" value="SBP_bac_11"/>
    <property type="match status" value="1"/>
</dbReference>
<accession>A0ABU4RX79</accession>
<comment type="similarity">
    <text evidence="1">Belongs to the bacterial solute-binding protein ModA family.</text>
</comment>
<dbReference type="RefSeq" id="WP_302722975.1">
    <property type="nucleotide sequence ID" value="NZ_JAULRU010000577.1"/>
</dbReference>
<proteinExistence type="inferred from homology"/>
<dbReference type="PANTHER" id="PTHR30632">
    <property type="entry name" value="MOLYBDATE-BINDING PERIPLASMIC PROTEIN"/>
    <property type="match status" value="1"/>
</dbReference>
<evidence type="ECO:0000256" key="3">
    <source>
        <dbReference type="ARBA" id="ARBA00022729"/>
    </source>
</evidence>
<evidence type="ECO:0000313" key="5">
    <source>
        <dbReference type="EMBL" id="MDX6848283.1"/>
    </source>
</evidence>
<name>A0ABU4RX79_9GAMM</name>
<dbReference type="InterPro" id="IPR050682">
    <property type="entry name" value="ModA/WtpA"/>
</dbReference>
<dbReference type="SUPFAM" id="SSF53850">
    <property type="entry name" value="Periplasmic binding protein-like II"/>
    <property type="match status" value="1"/>
</dbReference>
<sequence>MRFLFFCFLLVTSVSVHADNVVKIAVASNFKPTLEALLPLWQRTQKTKLLISGGPSGVLTQQILSGAPFDVFLSADADLPLHLYHQQLSEKPFVYAQGQLKLGCINAHDSLSNALHSSARLALANIKTAPYGRAAWQWLQRQEPAVTAQIVQTGSVAGALQTVVSGNAPCGLIAASFERLASGLHWYAIETAPNLPQAGVLINPTNPAKQFVEFLLSDQAQGMIRNHSYIAPESQESTTP</sequence>
<protein>
    <submittedName>
        <fullName evidence="5">Molybdate ABC transporter substrate-binding protein</fullName>
    </submittedName>
</protein>
<keyword evidence="2" id="KW-0479">Metal-binding</keyword>
<comment type="caution">
    <text evidence="5">The sequence shown here is derived from an EMBL/GenBank/DDBJ whole genome shotgun (WGS) entry which is preliminary data.</text>
</comment>
<dbReference type="EMBL" id="JAXAFO010000003">
    <property type="protein sequence ID" value="MDX6848283.1"/>
    <property type="molecule type" value="Genomic_DNA"/>
</dbReference>
<feature type="chain" id="PRO_5046433247" evidence="4">
    <location>
        <begin position="19"/>
        <end position="240"/>
    </location>
</feature>
<evidence type="ECO:0000313" key="6">
    <source>
        <dbReference type="Proteomes" id="UP001273505"/>
    </source>
</evidence>
<dbReference type="Gene3D" id="3.40.190.10">
    <property type="entry name" value="Periplasmic binding protein-like II"/>
    <property type="match status" value="2"/>
</dbReference>
<keyword evidence="3 4" id="KW-0732">Signal</keyword>
<dbReference type="Proteomes" id="UP001273505">
    <property type="component" value="Unassembled WGS sequence"/>
</dbReference>
<dbReference type="PANTHER" id="PTHR30632:SF14">
    <property type="entry name" value="TUNGSTATE_MOLYBDATE_CHROMATE-BINDING PROTEIN MODA"/>
    <property type="match status" value="1"/>
</dbReference>
<evidence type="ECO:0000256" key="4">
    <source>
        <dbReference type="SAM" id="SignalP"/>
    </source>
</evidence>
<dbReference type="InterPro" id="IPR005950">
    <property type="entry name" value="ModA"/>
</dbReference>